<dbReference type="GO" id="GO:0000139">
    <property type="term" value="C:Golgi membrane"/>
    <property type="evidence" value="ECO:0007669"/>
    <property type="project" value="UniProtKB-SubCell"/>
</dbReference>
<evidence type="ECO:0000256" key="6">
    <source>
        <dbReference type="ARBA" id="ARBA00022989"/>
    </source>
</evidence>
<comment type="subcellular location">
    <subcellularLocation>
        <location evidence="1">Golgi apparatus membrane</location>
        <topology evidence="1">Single-pass type II membrane protein</topology>
    </subcellularLocation>
</comment>
<dbReference type="PANTHER" id="PTHR20961:SF38">
    <property type="entry name" value="PROTEIN O-LINKED-MANNOSE BETA-1,4-N-ACETYLGLUCOSAMINYLTRANSFERASE 2"/>
    <property type="match status" value="1"/>
</dbReference>
<evidence type="ECO:0000256" key="9">
    <source>
        <dbReference type="SAM" id="MobiDB-lite"/>
    </source>
</evidence>
<keyword evidence="6" id="KW-1133">Transmembrane helix</keyword>
<evidence type="ECO:0000313" key="12">
    <source>
        <dbReference type="Proteomes" id="UP000324897"/>
    </source>
</evidence>
<dbReference type="OrthoDB" id="529273at2759"/>
<evidence type="ECO:0000256" key="4">
    <source>
        <dbReference type="ARBA" id="ARBA00022679"/>
    </source>
</evidence>
<keyword evidence="5" id="KW-0812">Transmembrane</keyword>
<feature type="region of interest" description="Disordered" evidence="9">
    <location>
        <begin position="356"/>
        <end position="417"/>
    </location>
</feature>
<feature type="compositionally biased region" description="Basic and acidic residues" evidence="9">
    <location>
        <begin position="609"/>
        <end position="622"/>
    </location>
</feature>
<gene>
    <name evidence="11" type="ORF">EJB05_43382</name>
</gene>
<keyword evidence="12" id="KW-1185">Reference proteome</keyword>
<reference evidence="11 12" key="1">
    <citation type="journal article" date="2019" name="Sci. Rep.">
        <title>A high-quality genome of Eragrostis curvula grass provides insights into Poaceae evolution and supports new strategies to enhance forage quality.</title>
        <authorList>
            <person name="Carballo J."/>
            <person name="Santos B.A.C.M."/>
            <person name="Zappacosta D."/>
            <person name="Garbus I."/>
            <person name="Selva J.P."/>
            <person name="Gallo C.A."/>
            <person name="Diaz A."/>
            <person name="Albertini E."/>
            <person name="Caccamo M."/>
            <person name="Echenique V."/>
        </authorList>
    </citation>
    <scope>NUCLEOTIDE SEQUENCE [LARGE SCALE GENOMIC DNA]</scope>
    <source>
        <strain evidence="12">cv. Victoria</strain>
        <tissue evidence="11">Leaf</tissue>
    </source>
</reference>
<organism evidence="11 12">
    <name type="scientific">Eragrostis curvula</name>
    <name type="common">weeping love grass</name>
    <dbReference type="NCBI Taxonomy" id="38414"/>
    <lineage>
        <taxon>Eukaryota</taxon>
        <taxon>Viridiplantae</taxon>
        <taxon>Streptophyta</taxon>
        <taxon>Embryophyta</taxon>
        <taxon>Tracheophyta</taxon>
        <taxon>Spermatophyta</taxon>
        <taxon>Magnoliopsida</taxon>
        <taxon>Liliopsida</taxon>
        <taxon>Poales</taxon>
        <taxon>Poaceae</taxon>
        <taxon>PACMAD clade</taxon>
        <taxon>Chloridoideae</taxon>
        <taxon>Eragrostideae</taxon>
        <taxon>Eragrostidinae</taxon>
        <taxon>Eragrostis</taxon>
    </lineage>
</organism>
<feature type="non-terminal residue" evidence="11">
    <location>
        <position position="1"/>
    </location>
</feature>
<keyword evidence="3" id="KW-0328">Glycosyltransferase</keyword>
<evidence type="ECO:0000259" key="10">
    <source>
        <dbReference type="Pfam" id="PF04577"/>
    </source>
</evidence>
<evidence type="ECO:0000256" key="2">
    <source>
        <dbReference type="ARBA" id="ARBA00004881"/>
    </source>
</evidence>
<feature type="domain" description="Glycosyltransferase 61 catalytic" evidence="10">
    <location>
        <begin position="184"/>
        <end position="272"/>
    </location>
</feature>
<dbReference type="AlphaFoldDB" id="A0A5J9TEZ6"/>
<evidence type="ECO:0000256" key="1">
    <source>
        <dbReference type="ARBA" id="ARBA00004323"/>
    </source>
</evidence>
<accession>A0A5J9TEZ6</accession>
<evidence type="ECO:0000256" key="3">
    <source>
        <dbReference type="ARBA" id="ARBA00022676"/>
    </source>
</evidence>
<dbReference type="Gramene" id="TVU09884">
    <property type="protein sequence ID" value="TVU09884"/>
    <property type="gene ID" value="EJB05_43382"/>
</dbReference>
<protein>
    <recommendedName>
        <fullName evidence="10">Glycosyltransferase 61 catalytic domain-containing protein</fullName>
    </recommendedName>
</protein>
<evidence type="ECO:0000256" key="5">
    <source>
        <dbReference type="ARBA" id="ARBA00022692"/>
    </source>
</evidence>
<keyword evidence="4" id="KW-0808">Transferase</keyword>
<dbReference type="PANTHER" id="PTHR20961">
    <property type="entry name" value="GLYCOSYLTRANSFERASE"/>
    <property type="match status" value="1"/>
</dbReference>
<evidence type="ECO:0000256" key="7">
    <source>
        <dbReference type="ARBA" id="ARBA00023136"/>
    </source>
</evidence>
<feature type="region of interest" description="Disordered" evidence="9">
    <location>
        <begin position="1"/>
        <end position="38"/>
    </location>
</feature>
<name>A0A5J9TEZ6_9POAL</name>
<dbReference type="Proteomes" id="UP000324897">
    <property type="component" value="Chromosome 3"/>
</dbReference>
<dbReference type="InterPro" id="IPR049625">
    <property type="entry name" value="Glyco_transf_61_cat"/>
</dbReference>
<proteinExistence type="predicted"/>
<feature type="compositionally biased region" description="Basic residues" evidence="9">
    <location>
        <begin position="1"/>
        <end position="10"/>
    </location>
</feature>
<comment type="pathway">
    <text evidence="2">Glycan metabolism.</text>
</comment>
<evidence type="ECO:0000256" key="8">
    <source>
        <dbReference type="ARBA" id="ARBA00023180"/>
    </source>
</evidence>
<dbReference type="Pfam" id="PF04577">
    <property type="entry name" value="Glyco_transf_61"/>
    <property type="match status" value="1"/>
</dbReference>
<evidence type="ECO:0000313" key="11">
    <source>
        <dbReference type="EMBL" id="TVU09884.1"/>
    </source>
</evidence>
<feature type="compositionally biased region" description="Basic and acidic residues" evidence="9">
    <location>
        <begin position="393"/>
        <end position="415"/>
    </location>
</feature>
<dbReference type="GO" id="GO:0016763">
    <property type="term" value="F:pentosyltransferase activity"/>
    <property type="evidence" value="ECO:0007669"/>
    <property type="project" value="UniProtKB-ARBA"/>
</dbReference>
<keyword evidence="8" id="KW-0325">Glycoprotein</keyword>
<dbReference type="InterPro" id="IPR007657">
    <property type="entry name" value="Glycosyltransferase_61"/>
</dbReference>
<comment type="caution">
    <text evidence="11">The sequence shown here is derived from an EMBL/GenBank/DDBJ whole genome shotgun (WGS) entry which is preliminary data.</text>
</comment>
<sequence length="622" mass="67962">MVHQHPRRRLGAGGRGQEPGLPFRGVPRPGPVPGGALRHDGTENAYALAWRDALPSGATLRPGLAFVSETAYDHSNIWHGLTALIPFASWHARSGCAARPDRWALFHHGEVRTRWSGWLTKLAEATTGVNMTIETFDTPEPVCFEEAVVFRRNMAGLSRERLLGAFDFMRCKARAHCGVDVSNGADPSSSSAALRVTLLFRTGGRAFKDEAAVTRVFLKECASVAGCTLTAAHSDNMTFCDQVKLLSATDVLISAHGAQMTNLLFMDRNSSIMEFYLRMQAQQTSGQARTNPQEPEILSLPSLRSSHESRTHHIDSASGAGVACAVPRAPVRPSGEVGGELPHPSVPTIRFFPTPAQLRMPSPAAPPPLLTAPSSSPGHGQSSMATQPYEAVQGDHDDNEAGNHQRTTELERDHATSAVKSLLLKKRLTGANVRLSQSRKTSRADMRISPLSRVLLTPRLALPGSILKDAGSSSLIVNCPQGPHLVARPRACGRRVPAKPACLLCGRLRGLRAVRHPPHLQFEFYPMGWRQRAGGGQFVYRWMADRAGMRHEGSWWDPNGEPCPRSPDILSCYKNRRIGHNETYFAQWAARVFAAVKERKASSSSTAAAEERRREEMTCNCS</sequence>
<keyword evidence="7" id="KW-0472">Membrane</keyword>
<feature type="region of interest" description="Disordered" evidence="9">
    <location>
        <begin position="603"/>
        <end position="622"/>
    </location>
</feature>
<dbReference type="EMBL" id="RWGY01000039">
    <property type="protein sequence ID" value="TVU09884.1"/>
    <property type="molecule type" value="Genomic_DNA"/>
</dbReference>